<dbReference type="CDD" id="cd00082">
    <property type="entry name" value="HisKA"/>
    <property type="match status" value="1"/>
</dbReference>
<evidence type="ECO:0000313" key="11">
    <source>
        <dbReference type="Proteomes" id="UP000274822"/>
    </source>
</evidence>
<feature type="modified residue" description="4-aspartylphosphate" evidence="4">
    <location>
        <position position="2323"/>
    </location>
</feature>
<reference evidence="10 11" key="1">
    <citation type="journal article" date="2018" name="New Phytol.">
        <title>Phylogenomics of Endogonaceae and evolution of mycorrhizas within Mucoromycota.</title>
        <authorList>
            <person name="Chang Y."/>
            <person name="Desiro A."/>
            <person name="Na H."/>
            <person name="Sandor L."/>
            <person name="Lipzen A."/>
            <person name="Clum A."/>
            <person name="Barry K."/>
            <person name="Grigoriev I.V."/>
            <person name="Martin F.M."/>
            <person name="Stajich J.E."/>
            <person name="Smith M.E."/>
            <person name="Bonito G."/>
            <person name="Spatafora J.W."/>
        </authorList>
    </citation>
    <scope>NUCLEOTIDE SEQUENCE [LARGE SCALE GENOMIC DNA]</scope>
    <source>
        <strain evidence="10 11">AD002</strain>
    </source>
</reference>
<dbReference type="InterPro" id="IPR011009">
    <property type="entry name" value="Kinase-like_dom_sf"/>
</dbReference>
<evidence type="ECO:0000256" key="5">
    <source>
        <dbReference type="SAM" id="Coils"/>
    </source>
</evidence>
<feature type="modified residue" description="4-aspartylphosphate" evidence="4">
    <location>
        <position position="2152"/>
    </location>
</feature>
<name>A0A433QS31_9FUNG</name>
<keyword evidence="1 4" id="KW-0597">Phosphoprotein</keyword>
<dbReference type="Proteomes" id="UP000274822">
    <property type="component" value="Unassembled WGS sequence"/>
</dbReference>
<dbReference type="InterPro" id="IPR001789">
    <property type="entry name" value="Sig_transdc_resp-reg_receiver"/>
</dbReference>
<dbReference type="PROSITE" id="PS50110">
    <property type="entry name" value="RESPONSE_REGULATORY"/>
    <property type="match status" value="2"/>
</dbReference>
<dbReference type="PROSITE" id="PS50109">
    <property type="entry name" value="HIS_KIN"/>
    <property type="match status" value="1"/>
</dbReference>
<dbReference type="EMBL" id="RBNJ01001961">
    <property type="protein sequence ID" value="RUS32579.1"/>
    <property type="molecule type" value="Genomic_DNA"/>
</dbReference>
<dbReference type="Pfam" id="PF00069">
    <property type="entry name" value="Pkinase"/>
    <property type="match status" value="1"/>
</dbReference>
<keyword evidence="3" id="KW-0418">Kinase</keyword>
<dbReference type="CDD" id="cd00156">
    <property type="entry name" value="REC"/>
    <property type="match status" value="1"/>
</dbReference>
<dbReference type="SUPFAM" id="SSF52172">
    <property type="entry name" value="CheY-like"/>
    <property type="match status" value="2"/>
</dbReference>
<keyword evidence="2" id="KW-0808">Transferase</keyword>
<feature type="region of interest" description="Disordered" evidence="6">
    <location>
        <begin position="2410"/>
        <end position="2470"/>
    </location>
</feature>
<dbReference type="FunFam" id="3.30.565.10:FF:000010">
    <property type="entry name" value="Sensor histidine kinase RcsC"/>
    <property type="match status" value="1"/>
</dbReference>
<organism evidence="10 11">
    <name type="scientific">Jimgerdemannia flammicorona</name>
    <dbReference type="NCBI Taxonomy" id="994334"/>
    <lineage>
        <taxon>Eukaryota</taxon>
        <taxon>Fungi</taxon>
        <taxon>Fungi incertae sedis</taxon>
        <taxon>Mucoromycota</taxon>
        <taxon>Mucoromycotina</taxon>
        <taxon>Endogonomycetes</taxon>
        <taxon>Endogonales</taxon>
        <taxon>Endogonaceae</taxon>
        <taxon>Jimgerdemannia</taxon>
    </lineage>
</organism>
<dbReference type="InterPro" id="IPR003661">
    <property type="entry name" value="HisK_dim/P_dom"/>
</dbReference>
<dbReference type="InterPro" id="IPR053159">
    <property type="entry name" value="Hybrid_Histidine_Kinase"/>
</dbReference>
<dbReference type="Gene3D" id="1.10.287.130">
    <property type="match status" value="1"/>
</dbReference>
<dbReference type="InterPro" id="IPR005467">
    <property type="entry name" value="His_kinase_dom"/>
</dbReference>
<dbReference type="GO" id="GO:0000155">
    <property type="term" value="F:phosphorelay sensor kinase activity"/>
    <property type="evidence" value="ECO:0007669"/>
    <property type="project" value="InterPro"/>
</dbReference>
<evidence type="ECO:0000256" key="6">
    <source>
        <dbReference type="SAM" id="MobiDB-lite"/>
    </source>
</evidence>
<evidence type="ECO:0000256" key="4">
    <source>
        <dbReference type="PROSITE-ProRule" id="PRU00169"/>
    </source>
</evidence>
<feature type="compositionally biased region" description="Polar residues" evidence="6">
    <location>
        <begin position="2247"/>
        <end position="2261"/>
    </location>
</feature>
<dbReference type="InterPro" id="IPR003594">
    <property type="entry name" value="HATPase_dom"/>
</dbReference>
<protein>
    <recommendedName>
        <fullName evidence="12">Histidine kinase</fullName>
    </recommendedName>
</protein>
<dbReference type="Gene3D" id="3.30.565.10">
    <property type="entry name" value="Histidine kinase-like ATPase, C-terminal domain"/>
    <property type="match status" value="1"/>
</dbReference>
<dbReference type="SMART" id="SM00065">
    <property type="entry name" value="GAF"/>
    <property type="match status" value="1"/>
</dbReference>
<dbReference type="SUPFAM" id="SSF52540">
    <property type="entry name" value="P-loop containing nucleoside triphosphate hydrolases"/>
    <property type="match status" value="1"/>
</dbReference>
<dbReference type="Pfam" id="PF00512">
    <property type="entry name" value="HisKA"/>
    <property type="match status" value="1"/>
</dbReference>
<dbReference type="Pfam" id="PF01590">
    <property type="entry name" value="GAF"/>
    <property type="match status" value="1"/>
</dbReference>
<dbReference type="GO" id="GO:0005524">
    <property type="term" value="F:ATP binding"/>
    <property type="evidence" value="ECO:0007669"/>
    <property type="project" value="InterPro"/>
</dbReference>
<evidence type="ECO:0008006" key="12">
    <source>
        <dbReference type="Google" id="ProtNLM"/>
    </source>
</evidence>
<dbReference type="Gene3D" id="3.30.450.40">
    <property type="match status" value="1"/>
</dbReference>
<dbReference type="InterPro" id="IPR036097">
    <property type="entry name" value="HisK_dim/P_sf"/>
</dbReference>
<dbReference type="InterPro" id="IPR029016">
    <property type="entry name" value="GAF-like_dom_sf"/>
</dbReference>
<dbReference type="Pfam" id="PF00072">
    <property type="entry name" value="Response_reg"/>
    <property type="match status" value="1"/>
</dbReference>
<dbReference type="InterPro" id="IPR041664">
    <property type="entry name" value="AAA_16"/>
</dbReference>
<feature type="region of interest" description="Disordered" evidence="6">
    <location>
        <begin position="1519"/>
        <end position="1570"/>
    </location>
</feature>
<accession>A0A433QS31</accession>
<evidence type="ECO:0000256" key="2">
    <source>
        <dbReference type="ARBA" id="ARBA00022679"/>
    </source>
</evidence>
<dbReference type="SMART" id="SM00387">
    <property type="entry name" value="HATPase_c"/>
    <property type="match status" value="1"/>
</dbReference>
<feature type="domain" description="Histidine kinase" evidence="8">
    <location>
        <begin position="1828"/>
        <end position="2080"/>
    </location>
</feature>
<feature type="compositionally biased region" description="Low complexity" evidence="6">
    <location>
        <begin position="2410"/>
        <end position="2425"/>
    </location>
</feature>
<dbReference type="SMART" id="SM00388">
    <property type="entry name" value="HisKA"/>
    <property type="match status" value="1"/>
</dbReference>
<dbReference type="SUPFAM" id="SSF56112">
    <property type="entry name" value="Protein kinase-like (PK-like)"/>
    <property type="match status" value="1"/>
</dbReference>
<proteinExistence type="predicted"/>
<dbReference type="InterPro" id="IPR004358">
    <property type="entry name" value="Sig_transdc_His_kin-like_C"/>
</dbReference>
<dbReference type="InterPro" id="IPR011006">
    <property type="entry name" value="CheY-like_superfamily"/>
</dbReference>
<evidence type="ECO:0000256" key="1">
    <source>
        <dbReference type="ARBA" id="ARBA00022553"/>
    </source>
</evidence>
<dbReference type="SMART" id="SM00448">
    <property type="entry name" value="REC"/>
    <property type="match status" value="2"/>
</dbReference>
<feature type="region of interest" description="Disordered" evidence="6">
    <location>
        <begin position="2239"/>
        <end position="2264"/>
    </location>
</feature>
<dbReference type="InterPro" id="IPR003018">
    <property type="entry name" value="GAF"/>
</dbReference>
<dbReference type="SUPFAM" id="SSF47384">
    <property type="entry name" value="Homodimeric domain of signal transducing histidine kinase"/>
    <property type="match status" value="1"/>
</dbReference>
<dbReference type="InterPro" id="IPR000719">
    <property type="entry name" value="Prot_kinase_dom"/>
</dbReference>
<dbReference type="InterPro" id="IPR036890">
    <property type="entry name" value="HATPase_C_sf"/>
</dbReference>
<feature type="domain" description="Response regulatory" evidence="9">
    <location>
        <begin position="2102"/>
        <end position="2235"/>
    </location>
</feature>
<feature type="coiled-coil region" evidence="5">
    <location>
        <begin position="1748"/>
        <end position="1793"/>
    </location>
</feature>
<keyword evidence="5" id="KW-0175">Coiled coil</keyword>
<evidence type="ECO:0000256" key="3">
    <source>
        <dbReference type="ARBA" id="ARBA00022777"/>
    </source>
</evidence>
<dbReference type="PROSITE" id="PS50011">
    <property type="entry name" value="PROTEIN_KINASE_DOM"/>
    <property type="match status" value="1"/>
</dbReference>
<dbReference type="Gene3D" id="3.40.50.2300">
    <property type="match status" value="2"/>
</dbReference>
<feature type="compositionally biased region" description="Polar residues" evidence="6">
    <location>
        <begin position="1539"/>
        <end position="1557"/>
    </location>
</feature>
<dbReference type="Gene3D" id="1.10.510.10">
    <property type="entry name" value="Transferase(Phosphotransferase) domain 1"/>
    <property type="match status" value="1"/>
</dbReference>
<evidence type="ECO:0000313" key="10">
    <source>
        <dbReference type="EMBL" id="RUS32579.1"/>
    </source>
</evidence>
<dbReference type="PANTHER" id="PTHR43642">
    <property type="entry name" value="HYBRID SIGNAL TRANSDUCTION HISTIDINE KINASE G"/>
    <property type="match status" value="1"/>
</dbReference>
<dbReference type="PANTHER" id="PTHR43642:SF1">
    <property type="entry name" value="HYBRID SIGNAL TRANSDUCTION HISTIDINE KINASE G"/>
    <property type="match status" value="1"/>
</dbReference>
<sequence length="2470" mass="276397">MDDRDRLEIRPKWGCHVIPPNSNHVELRTHLFLPLPPLLHFTSGIMSGDTPAPRHSQRIISVPSLPVSVLEFTGYTDITPVTTVSDAPTYRAFSTARQQPVFIKTCPTKLEDVAKLRHEWKILQGLPDNVRGVLKPLALETSSHGMGLVFPGDRLFRPLNHVFLTPATTTALIPRRQIDLNTFLDIALQAATILIDLHAAKVIHKNINSSNLVLAPNDDVYIQDFMIASCLEREETAMMAKTYNAKILEGTLAYLAPENTGRMNRSIDKRCDYYALGCTFYELLTKRLPFLATDPLELMYQHIAQPVVPPHEINPSIPRAISDMIVKLMAKTPEERYQGAEGLKADLEEMLSRCCGAVGEEEIARKLEGFNIGDMDKSSQFLLPQKLFGREAEVGKLMEAFERVRIGKTSLVNEVQRPVVSSRGYFTNSKFDLFQRDIPFVSLIQAFRELIRQLLTESSQSLALWRKNIQDAVGADGRVIADVIPDVEKIIGPQPPIPQLGPSETEGRFTRVFQRFIRVFGQKDHPLVLFLDDLQWSSQTELQMIKKILYNPDSQCLLVIGAYRSNEVQSGHLLSLILNDIIADKKAKLHIIDLEPLKEVSVRQIVCATLHCDDTLSPETAVDIMDEDVRNEERSVVKLSRLIFDKTDGNPFFLLQVSLLKSLYQEQLLIFSFVTRSWEWDMNTLSLKEISPNVVDLLVGQLQKLSPRAQNIICLASCIGNRFTSDILSIVNDKDLVNTMSELWDALSQQFIVPLDSKYKMPLAYAEDPDDVLQRDVWNALVAATAGSTAPQNGLSPMVSEPQRTDSPFDQKTLARHILFFFDPETNTHRISQEPVIITFRFLHDRVQQAAYTLIPEERRQATHLRIGQLLLKFADEEAAKVREEGNAFEHCGGLDATSDMPSQQEGSFLEKNIFDIVNQLNAGLDLLISSHSAEDKNRLARLNLAAGRKAKDSTAFEAAMKYLRTGLRLLDDQCWEKQYDLTITLYIELADAEYAACLFKDARAHFQFALDKSKSLVDQGKIYNRLLKCYTGEGTPDQAVVCGLEGLRHLGHAIPEEAAEIDRYCAEESRQLVCIENSNIMELAQRPPMNDLIEREVIRILVNLIPPVYFARPELLPPIVVSAAAMSVRSGDSPEGSYAYCLYGLLLSGQAGDAKNRHRTVKDIETSYEWGKLAIQIANSLERSAIKCPVFKVYASHIQCWNEPLRNTFSTFEVAIQEGVSTHNGEYTGYGCTELCMYLFFSGESLETISQRYVAYFDIVTKFKQDIGNFYIKIGYQVVLNLLGKSSKNTITITGDVFDEDKDYSIIVERNYLLHIMCFFMYKLILFVMFRNKEEAIKYSKKAADMAHGGLGTLFVAEIWFWRSLALIENFDTLTDDERNEIQQRIEQIRNWSVLTPSCFQHKLDLLCAMHARIVQKDFLTALDLFDKSIAGAKEHGYVQEAALANELAAEFCLERKRDRLAADYLYDAYYCYIRWGAVAKLDHMMEIYAGVLKKMSFARALLESELMLIQARPTVTSSDDAESDNSLCKGDGENAPGSAQWSDFRTDPLPTQTAPVETGSPPRKPLVSRGYESKLNTVTELDLATVMSASLVISEEIVLENLLEKLMNILLKTAGAERAVLILEKDDHLFIEASASGSAQFPEILIHHSEPIENNAASLPIAIVNYVARTKESIINDLSLTLPLLTNDAYILTINPKSLLCIAIMHQGTLTGVLYMENRHVSKAFTQERIDILQLLSSQAAISIKKAQLYQDLNAVNERLKKSNEQIEEQNRTLEQKVNERTKQLQKAKEMAEFATQMKSTFLANMSHGGINIVYLSSLVIIFINHGRLNIRTPFNSVLNVGRLLLETDLDPTQRDYVETIRTSSDELLHIINDILDFSKIEAGKLDLECHRFSLRNCIESALDGSGPKASEKGLELAYWNKDGDDKLDWIMGDSFRLKQIIINLVSNAVKFTARGQVTITAQCHPFDGVHDADVDAVVRDWFGSRTPTSVPFDFDSPPTHLAHILVSDTGIGIPSARFDKLFKLFGQIDSATTRNYGGTGLGLNISERLSKLMGGMMWVESEEGKGSTFHFTFQTSLVEDPSIANHGPAKGEKYWKSKTCLIVDDNATIRKILRQEFMGWGFLPTLCSSANETLALLNAGNRYDLTIVDSILDSDQHYACDGEPDGIELVRQIRKLESRLRLDDTSPNATEVVVLTPVGKQISSELDGLNIRSVHPKPLKRARLWNTLCEVFPNSNIRPPGKRTGTSRNTSSDANTPIPTGLAQKTGPLSILIAEDNTVNQKVAMQLLKKMGYHTADIANDGLEAIDAIEKKKYDLVFMDVNMPNMDGLAATRAIHKKFKDRPRIIAMTANAMRGDKDMCLEAGCDDYIAKPILIEELVNALTKTGILKHVANGGFADDASGSSSSVSSSFPLSASLPSSAVDPPISVVAGTKRTGVEARDEDSETDHSGRSEGRTTPPRAVKRLKK</sequence>
<dbReference type="SUPFAM" id="SSF55781">
    <property type="entry name" value="GAF domain-like"/>
    <property type="match status" value="1"/>
</dbReference>
<dbReference type="Pfam" id="PF02518">
    <property type="entry name" value="HATPase_c"/>
    <property type="match status" value="1"/>
</dbReference>
<dbReference type="CDD" id="cd17546">
    <property type="entry name" value="REC_hyHK_CKI1_RcsC-like"/>
    <property type="match status" value="1"/>
</dbReference>
<feature type="domain" description="Response regulatory" evidence="9">
    <location>
        <begin position="2273"/>
        <end position="2389"/>
    </location>
</feature>
<dbReference type="Gene3D" id="3.40.50.300">
    <property type="entry name" value="P-loop containing nucleotide triphosphate hydrolases"/>
    <property type="match status" value="1"/>
</dbReference>
<dbReference type="Pfam" id="PF13191">
    <property type="entry name" value="AAA_16"/>
    <property type="match status" value="1"/>
</dbReference>
<gene>
    <name evidence="10" type="ORF">BC938DRAFT_475046</name>
</gene>
<feature type="domain" description="Protein kinase" evidence="7">
    <location>
        <begin position="67"/>
        <end position="351"/>
    </location>
</feature>
<dbReference type="CDD" id="cd16922">
    <property type="entry name" value="HATPase_EvgS-ArcB-TorS-like"/>
    <property type="match status" value="1"/>
</dbReference>
<evidence type="ECO:0000259" key="9">
    <source>
        <dbReference type="PROSITE" id="PS50110"/>
    </source>
</evidence>
<evidence type="ECO:0000259" key="7">
    <source>
        <dbReference type="PROSITE" id="PS50011"/>
    </source>
</evidence>
<keyword evidence="11" id="KW-1185">Reference proteome</keyword>
<comment type="caution">
    <text evidence="10">The sequence shown here is derived from an EMBL/GenBank/DDBJ whole genome shotgun (WGS) entry which is preliminary data.</text>
</comment>
<dbReference type="InterPro" id="IPR027417">
    <property type="entry name" value="P-loop_NTPase"/>
</dbReference>
<dbReference type="SUPFAM" id="SSF55874">
    <property type="entry name" value="ATPase domain of HSP90 chaperone/DNA topoisomerase II/histidine kinase"/>
    <property type="match status" value="1"/>
</dbReference>
<dbReference type="SMART" id="SM00220">
    <property type="entry name" value="S_TKc"/>
    <property type="match status" value="1"/>
</dbReference>
<dbReference type="PRINTS" id="PR00344">
    <property type="entry name" value="BCTRLSENSOR"/>
</dbReference>
<evidence type="ECO:0000259" key="8">
    <source>
        <dbReference type="PROSITE" id="PS50109"/>
    </source>
</evidence>